<evidence type="ECO:0000313" key="1">
    <source>
        <dbReference type="EMBL" id="RMB60598.1"/>
    </source>
</evidence>
<evidence type="ECO:0008006" key="3">
    <source>
        <dbReference type="Google" id="ProtNLM"/>
    </source>
</evidence>
<accession>A0A3M0G870</accession>
<dbReference type="AlphaFoldDB" id="A0A3M0G870"/>
<dbReference type="Proteomes" id="UP000281985">
    <property type="component" value="Unassembled WGS sequence"/>
</dbReference>
<name>A0A3M0G870_9FLAO</name>
<dbReference type="RefSeq" id="WP_121917001.1">
    <property type="nucleotide sequence ID" value="NZ_REFV01000005.1"/>
</dbReference>
<dbReference type="OrthoDB" id="1437841at2"/>
<dbReference type="Gene3D" id="1.20.1260.10">
    <property type="match status" value="1"/>
</dbReference>
<reference evidence="1 2" key="1">
    <citation type="submission" date="2018-10" db="EMBL/GenBank/DDBJ databases">
        <title>Dokdonia luteus sp. nov., isolated from sea water.</title>
        <authorList>
            <person name="Zhou L.Y."/>
            <person name="Du Z.J."/>
        </authorList>
    </citation>
    <scope>NUCLEOTIDE SEQUENCE [LARGE SCALE GENOMIC DNA]</scope>
    <source>
        <strain evidence="1 2">SH27</strain>
    </source>
</reference>
<comment type="caution">
    <text evidence="1">The sequence shown here is derived from an EMBL/GenBank/DDBJ whole genome shotgun (WGS) entry which is preliminary data.</text>
</comment>
<dbReference type="InterPro" id="IPR012347">
    <property type="entry name" value="Ferritin-like"/>
</dbReference>
<proteinExistence type="predicted"/>
<keyword evidence="2" id="KW-1185">Reference proteome</keyword>
<evidence type="ECO:0000313" key="2">
    <source>
        <dbReference type="Proteomes" id="UP000281985"/>
    </source>
</evidence>
<gene>
    <name evidence="1" type="ORF">EAX61_07190</name>
</gene>
<dbReference type="EMBL" id="REFV01000005">
    <property type="protein sequence ID" value="RMB60598.1"/>
    <property type="molecule type" value="Genomic_DNA"/>
</dbReference>
<sequence>MRHLDLAYEKLSDLLDELYWAKLRYGLANEKLSGKPYCKLLKRILQRHEETAIHLIAILQKSKKTYEPFDIPDTYTDQEWAEILKSDNYERSILKFCLKQDKVVLKQMTALIDDGWLPTPFLSTLVAAEFQLKQSRKDLKKVRKNLKEDPNKKSSKSFFKKLRLKF</sequence>
<organism evidence="1 2">
    <name type="scientific">Dokdonia sinensis</name>
    <dbReference type="NCBI Taxonomy" id="2479847"/>
    <lineage>
        <taxon>Bacteria</taxon>
        <taxon>Pseudomonadati</taxon>
        <taxon>Bacteroidota</taxon>
        <taxon>Flavobacteriia</taxon>
        <taxon>Flavobacteriales</taxon>
        <taxon>Flavobacteriaceae</taxon>
        <taxon>Dokdonia</taxon>
    </lineage>
</organism>
<protein>
    <recommendedName>
        <fullName evidence="3">DUF2383 domain-containing protein</fullName>
    </recommendedName>
</protein>